<feature type="compositionally biased region" description="Acidic residues" evidence="1">
    <location>
        <begin position="118"/>
        <end position="130"/>
    </location>
</feature>
<dbReference type="EMBL" id="SJOL01006893">
    <property type="protein sequence ID" value="TGZ64107.1"/>
    <property type="molecule type" value="Genomic_DNA"/>
</dbReference>
<evidence type="ECO:0000313" key="2">
    <source>
        <dbReference type="EMBL" id="TGZ64107.1"/>
    </source>
</evidence>
<evidence type="ECO:0000256" key="1">
    <source>
        <dbReference type="SAM" id="MobiDB-lite"/>
    </source>
</evidence>
<protein>
    <submittedName>
        <fullName evidence="2">Uncharacterized protein</fullName>
    </submittedName>
</protein>
<keyword evidence="3" id="KW-1185">Reference proteome</keyword>
<dbReference type="OrthoDB" id="6272839at2759"/>
<evidence type="ECO:0000313" key="3">
    <source>
        <dbReference type="Proteomes" id="UP000308267"/>
    </source>
</evidence>
<sequence>MLVGALLIVCTIEPHYRAESTSICIKRSASTRSSQSNANMLWVHLISLVLCVSARPTPDEPTNFSDSEVWGIFYPEDARRPQQTTTETNLEDSGRDEDDTGDEEEPSRGPCGGAAFFELEEFFGEEDEDDDHGREWSSVWRPARQPKPIRHPTRHQRPGRGRHNRPSFLEQMMTDDE</sequence>
<accession>A0A4S2LT69</accession>
<name>A0A4S2LT69_OPIFE</name>
<organism evidence="2 3">
    <name type="scientific">Opisthorchis felineus</name>
    <dbReference type="NCBI Taxonomy" id="147828"/>
    <lineage>
        <taxon>Eukaryota</taxon>
        <taxon>Metazoa</taxon>
        <taxon>Spiralia</taxon>
        <taxon>Lophotrochozoa</taxon>
        <taxon>Platyhelminthes</taxon>
        <taxon>Trematoda</taxon>
        <taxon>Digenea</taxon>
        <taxon>Opisthorchiida</taxon>
        <taxon>Opisthorchiata</taxon>
        <taxon>Opisthorchiidae</taxon>
        <taxon>Opisthorchis</taxon>
    </lineage>
</organism>
<proteinExistence type="predicted"/>
<gene>
    <name evidence="2" type="ORF">CRM22_006539</name>
</gene>
<feature type="compositionally biased region" description="Basic residues" evidence="1">
    <location>
        <begin position="147"/>
        <end position="165"/>
    </location>
</feature>
<feature type="compositionally biased region" description="Acidic residues" evidence="1">
    <location>
        <begin position="94"/>
        <end position="105"/>
    </location>
</feature>
<feature type="region of interest" description="Disordered" evidence="1">
    <location>
        <begin position="75"/>
        <end position="177"/>
    </location>
</feature>
<comment type="caution">
    <text evidence="2">The sequence shown here is derived from an EMBL/GenBank/DDBJ whole genome shotgun (WGS) entry which is preliminary data.</text>
</comment>
<reference evidence="2 3" key="1">
    <citation type="journal article" date="2019" name="BMC Genomics">
        <title>New insights from Opisthorchis felineus genome: update on genomics of the epidemiologically important liver flukes.</title>
        <authorList>
            <person name="Ershov N.I."/>
            <person name="Mordvinov V.A."/>
            <person name="Prokhortchouk E.B."/>
            <person name="Pakharukova M.Y."/>
            <person name="Gunbin K.V."/>
            <person name="Ustyantsev K."/>
            <person name="Genaev M.A."/>
            <person name="Blinov A.G."/>
            <person name="Mazur A."/>
            <person name="Boulygina E."/>
            <person name="Tsygankova S."/>
            <person name="Khrameeva E."/>
            <person name="Chekanov N."/>
            <person name="Fan G."/>
            <person name="Xiao A."/>
            <person name="Zhang H."/>
            <person name="Xu X."/>
            <person name="Yang H."/>
            <person name="Solovyev V."/>
            <person name="Lee S.M."/>
            <person name="Liu X."/>
            <person name="Afonnikov D.A."/>
            <person name="Skryabin K.G."/>
        </authorList>
    </citation>
    <scope>NUCLEOTIDE SEQUENCE [LARGE SCALE GENOMIC DNA]</scope>
    <source>
        <strain evidence="2">AK-0245</strain>
        <tissue evidence="2">Whole organism</tissue>
    </source>
</reference>
<dbReference type="Proteomes" id="UP000308267">
    <property type="component" value="Unassembled WGS sequence"/>
</dbReference>
<dbReference type="AlphaFoldDB" id="A0A4S2LT69"/>